<organism evidence="1 2">
    <name type="scientific">Haloferax sulfurifontis</name>
    <dbReference type="NCBI Taxonomy" id="255616"/>
    <lineage>
        <taxon>Archaea</taxon>
        <taxon>Methanobacteriati</taxon>
        <taxon>Methanobacteriota</taxon>
        <taxon>Stenosarchaea group</taxon>
        <taxon>Halobacteria</taxon>
        <taxon>Halobacteriales</taxon>
        <taxon>Haloferacaceae</taxon>
        <taxon>Haloferax</taxon>
    </lineage>
</organism>
<accession>A0A830DVQ2</accession>
<sequence length="59" mass="6868">MYGAIDVEAKPILDVELFRRHVAAPTATCLHRLSEKHDLSDAVFLLDDYGYQNALYWWE</sequence>
<evidence type="ECO:0000313" key="1">
    <source>
        <dbReference type="EMBL" id="GGC64075.1"/>
    </source>
</evidence>
<dbReference type="Proteomes" id="UP000646833">
    <property type="component" value="Unassembled WGS sequence"/>
</dbReference>
<gene>
    <name evidence="1" type="ORF">GCM10007209_27710</name>
</gene>
<reference evidence="1" key="2">
    <citation type="submission" date="2020-09" db="EMBL/GenBank/DDBJ databases">
        <authorList>
            <person name="Sun Q."/>
            <person name="Sedlacek I."/>
        </authorList>
    </citation>
    <scope>NUCLEOTIDE SEQUENCE</scope>
    <source>
        <strain evidence="1">CCM 7217</strain>
    </source>
</reference>
<proteinExistence type="predicted"/>
<reference evidence="1" key="1">
    <citation type="journal article" date="2014" name="Int. J. Syst. Evol. Microbiol.">
        <title>Complete genome sequence of Corynebacterium casei LMG S-19264T (=DSM 44701T), isolated from a smear-ripened cheese.</title>
        <authorList>
            <consortium name="US DOE Joint Genome Institute (JGI-PGF)"/>
            <person name="Walter F."/>
            <person name="Albersmeier A."/>
            <person name="Kalinowski J."/>
            <person name="Ruckert C."/>
        </authorList>
    </citation>
    <scope>NUCLEOTIDE SEQUENCE</scope>
    <source>
        <strain evidence="1">CCM 7217</strain>
    </source>
</reference>
<dbReference type="AlphaFoldDB" id="A0A830DVQ2"/>
<comment type="caution">
    <text evidence="1">The sequence shown here is derived from an EMBL/GenBank/DDBJ whole genome shotgun (WGS) entry which is preliminary data.</text>
</comment>
<protein>
    <recommendedName>
        <fullName evidence="3">Transposase</fullName>
    </recommendedName>
</protein>
<name>A0A830DVQ2_9EURY</name>
<evidence type="ECO:0000313" key="2">
    <source>
        <dbReference type="Proteomes" id="UP000646833"/>
    </source>
</evidence>
<dbReference type="EMBL" id="BMCI01000005">
    <property type="protein sequence ID" value="GGC64075.1"/>
    <property type="molecule type" value="Genomic_DNA"/>
</dbReference>
<evidence type="ECO:0008006" key="3">
    <source>
        <dbReference type="Google" id="ProtNLM"/>
    </source>
</evidence>